<proteinExistence type="predicted"/>
<reference evidence="2" key="2">
    <citation type="submission" date="2017-12" db="EMBL/GenBank/DDBJ databases">
        <title>Coralsnake Venomics: Analyses of Venom Gland Transcriptomes and Proteomes of Six Brazilian Taxa.</title>
        <authorList>
            <person name="Aird S.D."/>
            <person name="Jorge da Silva N."/>
            <person name="Qiu L."/>
            <person name="Villar-Briones A."/>
            <person name="Aparecida-Saddi V."/>
            <person name="Campos-Telles M.P."/>
            <person name="Grau M."/>
            <person name="Mikheyev A.S."/>
        </authorList>
    </citation>
    <scope>NUCLEOTIDE SEQUENCE</scope>
    <source>
        <tissue evidence="2">Venom_gland</tissue>
    </source>
</reference>
<evidence type="ECO:0000256" key="1">
    <source>
        <dbReference type="SAM" id="MobiDB-lite"/>
    </source>
</evidence>
<organism evidence="2">
    <name type="scientific">Micrurus carvalhoi</name>
    <dbReference type="NCBI Taxonomy" id="3147026"/>
    <lineage>
        <taxon>Eukaryota</taxon>
        <taxon>Metazoa</taxon>
        <taxon>Chordata</taxon>
        <taxon>Craniata</taxon>
        <taxon>Vertebrata</taxon>
        <taxon>Euteleostomi</taxon>
        <taxon>Lepidosauria</taxon>
        <taxon>Squamata</taxon>
        <taxon>Bifurcata</taxon>
        <taxon>Unidentata</taxon>
        <taxon>Episquamata</taxon>
        <taxon>Toxicofera</taxon>
        <taxon>Serpentes</taxon>
        <taxon>Colubroidea</taxon>
        <taxon>Elapidae</taxon>
        <taxon>Elapinae</taxon>
        <taxon>Micrurus</taxon>
    </lineage>
</organism>
<dbReference type="EMBL" id="IACI01078380">
    <property type="protein sequence ID" value="LAA28620.1"/>
    <property type="molecule type" value="Transcribed_RNA"/>
</dbReference>
<feature type="compositionally biased region" description="Basic residues" evidence="1">
    <location>
        <begin position="1"/>
        <end position="13"/>
    </location>
</feature>
<protein>
    <submittedName>
        <fullName evidence="2">Uncharacterized protein</fullName>
    </submittedName>
</protein>
<feature type="region of interest" description="Disordered" evidence="1">
    <location>
        <begin position="1"/>
        <end position="39"/>
    </location>
</feature>
<name>A0A2H6NB90_9SAUR</name>
<evidence type="ECO:0000313" key="2">
    <source>
        <dbReference type="EMBL" id="LAA28620.1"/>
    </source>
</evidence>
<dbReference type="AlphaFoldDB" id="A0A2H6NB90"/>
<sequence length="106" mass="11942">MHQGRGKKHRRSRGVSSKFGPCILSPTPNCSNTHTHTHTHTHTRWLKAGKGSKWLPWCGSQGKCAIPYPHPGCPALRGKKHCILWAQKPIKTEHTCVLYAHTHTEH</sequence>
<accession>A0A2H6NB90</accession>
<reference evidence="2" key="1">
    <citation type="submission" date="2017-07" db="EMBL/GenBank/DDBJ databases">
        <authorList>
            <person name="Mikheyev A."/>
            <person name="Grau M."/>
        </authorList>
    </citation>
    <scope>NUCLEOTIDE SEQUENCE</scope>
    <source>
        <tissue evidence="2">Venom_gland</tissue>
    </source>
</reference>